<evidence type="ECO:0000313" key="2">
    <source>
        <dbReference type="EMBL" id="NQE36445.1"/>
    </source>
</evidence>
<dbReference type="InterPro" id="IPR029063">
    <property type="entry name" value="SAM-dependent_MTases_sf"/>
</dbReference>
<comment type="caution">
    <text evidence="2">The sequence shown here is derived from an EMBL/GenBank/DDBJ whole genome shotgun (WGS) entry which is preliminary data.</text>
</comment>
<dbReference type="GO" id="GO:0046406">
    <property type="term" value="F:magnesium protoporphyrin IX methyltransferase activity"/>
    <property type="evidence" value="ECO:0007669"/>
    <property type="project" value="UniProtKB-EC"/>
</dbReference>
<proteinExistence type="predicted"/>
<dbReference type="EMBL" id="SRRZ01000085">
    <property type="protein sequence ID" value="NQE36445.1"/>
    <property type="molecule type" value="Genomic_DNA"/>
</dbReference>
<dbReference type="GO" id="GO:0032259">
    <property type="term" value="P:methylation"/>
    <property type="evidence" value="ECO:0007669"/>
    <property type="project" value="UniProtKB-KW"/>
</dbReference>
<dbReference type="CDD" id="cd02440">
    <property type="entry name" value="AdoMet_MTases"/>
    <property type="match status" value="1"/>
</dbReference>
<dbReference type="Gene3D" id="3.40.50.150">
    <property type="entry name" value="Vaccinia Virus protein VP39"/>
    <property type="match status" value="1"/>
</dbReference>
<reference evidence="2 3" key="1">
    <citation type="journal article" date="2020" name="Sci. Rep.">
        <title>A novel cyanobacterial geosmin producer, revising GeoA distribution and dispersion patterns in Bacteria.</title>
        <authorList>
            <person name="Churro C."/>
            <person name="Semedo-Aguiar A.P."/>
            <person name="Silva A.D."/>
            <person name="Pereira-Leal J.B."/>
            <person name="Leite R.B."/>
        </authorList>
    </citation>
    <scope>NUCLEOTIDE SEQUENCE [LARGE SCALE GENOMIC DNA]</scope>
    <source>
        <strain evidence="2 3">IPMA8</strain>
    </source>
</reference>
<feature type="domain" description="Methyltransferase" evidence="1">
    <location>
        <begin position="57"/>
        <end position="170"/>
    </location>
</feature>
<keyword evidence="3" id="KW-1185">Reference proteome</keyword>
<sequence>MNNQTSEIVEKIRQQFNSAPYPRIPLEQSPKDNYQLLYIHNLITPYYLRNQTVIETEGKIILDAGCGTGYKSLTLAEANPGAKIVGIDLSEESVKLARHRLEYHGFENAEFHVLSIEDLPKLGLEYDYINSDEVLYLLPDIKAGLKTLKSVLKYQGIIRANFHSSLQRFAYFWAQEVFKMMGLMDENPRELEMELAREIMTALKDNVILKKLTWKPDAAQSEEWMLMNYLFQGDKGYTIPEMFSALQAADLELVSMVNWRQWNLLDLFKEQDNLPAFLAMSLPEISTEEGLHLCELLHPVNRLIDFWCGHPDRAQPFVPVAEWTLSDWQDARVHLHPQLKTPQAKADLIQCITSQQPFEISRYVTLPALVPIFLESYMAACLLPLWEGACPAKSLVERWLKLKPLHPVNLEPVSEQAAWEEVKEVLSRLEVFLYLLLERSPRPS</sequence>
<dbReference type="EC" id="2.1.1.11" evidence="2"/>
<organism evidence="2 3">
    <name type="scientific">Microcoleus asticus IPMA8</name>
    <dbReference type="NCBI Taxonomy" id="2563858"/>
    <lineage>
        <taxon>Bacteria</taxon>
        <taxon>Bacillati</taxon>
        <taxon>Cyanobacteriota</taxon>
        <taxon>Cyanophyceae</taxon>
        <taxon>Oscillatoriophycideae</taxon>
        <taxon>Oscillatoriales</taxon>
        <taxon>Microcoleaceae</taxon>
        <taxon>Microcoleus</taxon>
        <taxon>Microcoleus asticus</taxon>
    </lineage>
</organism>
<dbReference type="Proteomes" id="UP000702425">
    <property type="component" value="Unassembled WGS sequence"/>
</dbReference>
<keyword evidence="2" id="KW-0808">Transferase</keyword>
<name>A0ABX2D1B6_9CYAN</name>
<protein>
    <submittedName>
        <fullName evidence="2">Magnesium-protoporphyrin O-methyltransferase</fullName>
        <ecNumber evidence="2">2.1.1.11</ecNumber>
    </submittedName>
</protein>
<keyword evidence="2" id="KW-0489">Methyltransferase</keyword>
<dbReference type="SUPFAM" id="SSF53335">
    <property type="entry name" value="S-adenosyl-L-methionine-dependent methyltransferases"/>
    <property type="match status" value="1"/>
</dbReference>
<evidence type="ECO:0000313" key="3">
    <source>
        <dbReference type="Proteomes" id="UP000702425"/>
    </source>
</evidence>
<dbReference type="InterPro" id="IPR025714">
    <property type="entry name" value="Methyltranfer_dom"/>
</dbReference>
<dbReference type="PANTHER" id="PTHR43464:SF91">
    <property type="entry name" value="SLL0487 PROTEIN"/>
    <property type="match status" value="1"/>
</dbReference>
<dbReference type="Pfam" id="PF13847">
    <property type="entry name" value="Methyltransf_31"/>
    <property type="match status" value="1"/>
</dbReference>
<accession>A0ABX2D1B6</accession>
<dbReference type="RefSeq" id="WP_172190349.1">
    <property type="nucleotide sequence ID" value="NZ_CAWPPK010000302.1"/>
</dbReference>
<evidence type="ECO:0000259" key="1">
    <source>
        <dbReference type="Pfam" id="PF13847"/>
    </source>
</evidence>
<gene>
    <name evidence="2" type="primary">bchM_2</name>
    <name evidence="2" type="ORF">E5S67_04210</name>
</gene>
<dbReference type="PANTHER" id="PTHR43464">
    <property type="entry name" value="METHYLTRANSFERASE"/>
    <property type="match status" value="1"/>
</dbReference>